<evidence type="ECO:0000313" key="3">
    <source>
        <dbReference type="Proteomes" id="UP000313359"/>
    </source>
</evidence>
<sequence>MNRPNNYHPYRHAYAYTEDNNLEANAGGSGDVRNVHGGVAQQEQAPAQPSFYGYYQGVATYTATESANTEGSDNDGYAVGRFEHWQHDGYALPQSPSYGYYEQATSTSVAQTALLQFPGYALPIDLCPPVHMHDPAKGRATPANADDSGSLEYTMHGFERQVNFALSQSPSYGYQGIVTYPSTHSYPSSGASTPVVQTPPQLPHYSPYIASSPPVHMYNQQAQGSFSGREIHLEEVDISSKRGGTASGSRSPSRSSPQTHVRRNPRLPARPPRPTERAMVTRTSDHSSGEARLVPRRHLTLAPNMGILDAKRLYVVPDQLAADTFHTQRDERGDMRRVPVKISCPVPGCGYVGDPYTFCEKHVVPEHYPETRREHYVQCIYPGCPPKPMKRSSMARHMKETHQSIGMVHCIHCHATVRDDQSNGARVFVGPQGHRHRHGDECSARAEYVRGTTDALTARNNCKWCRAEVILN</sequence>
<feature type="region of interest" description="Disordered" evidence="1">
    <location>
        <begin position="239"/>
        <end position="291"/>
    </location>
</feature>
<protein>
    <submittedName>
        <fullName evidence="2">Uncharacterized protein</fullName>
    </submittedName>
</protein>
<evidence type="ECO:0000256" key="1">
    <source>
        <dbReference type="SAM" id="MobiDB-lite"/>
    </source>
</evidence>
<feature type="compositionally biased region" description="Low complexity" evidence="1">
    <location>
        <begin position="242"/>
        <end position="256"/>
    </location>
</feature>
<reference evidence="2" key="1">
    <citation type="journal article" date="2018" name="Genome Biol. Evol.">
        <title>Genomics and development of Lentinus tigrinus, a white-rot wood-decaying mushroom with dimorphic fruiting bodies.</title>
        <authorList>
            <person name="Wu B."/>
            <person name="Xu Z."/>
            <person name="Knudson A."/>
            <person name="Carlson A."/>
            <person name="Chen N."/>
            <person name="Kovaka S."/>
            <person name="LaButti K."/>
            <person name="Lipzen A."/>
            <person name="Pennachio C."/>
            <person name="Riley R."/>
            <person name="Schakwitz W."/>
            <person name="Umezawa K."/>
            <person name="Ohm R.A."/>
            <person name="Grigoriev I.V."/>
            <person name="Nagy L.G."/>
            <person name="Gibbons J."/>
            <person name="Hibbett D."/>
        </authorList>
    </citation>
    <scope>NUCLEOTIDE SEQUENCE [LARGE SCALE GENOMIC DNA]</scope>
    <source>
        <strain evidence="2">ALCF2SS1-6</strain>
    </source>
</reference>
<dbReference type="OrthoDB" id="10261408at2759"/>
<organism evidence="2 3">
    <name type="scientific">Lentinus tigrinus ALCF2SS1-6</name>
    <dbReference type="NCBI Taxonomy" id="1328759"/>
    <lineage>
        <taxon>Eukaryota</taxon>
        <taxon>Fungi</taxon>
        <taxon>Dikarya</taxon>
        <taxon>Basidiomycota</taxon>
        <taxon>Agaricomycotina</taxon>
        <taxon>Agaricomycetes</taxon>
        <taxon>Polyporales</taxon>
        <taxon>Polyporaceae</taxon>
        <taxon>Lentinus</taxon>
    </lineage>
</organism>
<keyword evidence="3" id="KW-1185">Reference proteome</keyword>
<accession>A0A5C2RZP7</accession>
<evidence type="ECO:0000313" key="2">
    <source>
        <dbReference type="EMBL" id="RPD56563.1"/>
    </source>
</evidence>
<dbReference type="Proteomes" id="UP000313359">
    <property type="component" value="Unassembled WGS sequence"/>
</dbReference>
<name>A0A5C2RZP7_9APHY</name>
<gene>
    <name evidence="2" type="ORF">L227DRAFT_633952</name>
</gene>
<proteinExistence type="predicted"/>
<dbReference type="AlphaFoldDB" id="A0A5C2RZP7"/>
<dbReference type="EMBL" id="ML122287">
    <property type="protein sequence ID" value="RPD56563.1"/>
    <property type="molecule type" value="Genomic_DNA"/>
</dbReference>